<dbReference type="InterPro" id="IPR014729">
    <property type="entry name" value="Rossmann-like_a/b/a_fold"/>
</dbReference>
<dbReference type="EMBL" id="BK067788">
    <property type="protein sequence ID" value="DBA51998.1"/>
    <property type="molecule type" value="Genomic_DNA"/>
</dbReference>
<protein>
    <submittedName>
        <fullName evidence="2">ORF40</fullName>
    </submittedName>
</protein>
<sequence length="307" mass="35653">MNYLTPIGIWFILTTKIDGLAQYHIREEPNQIIERALDLGKTNLYCLFSGGKDSTTASDLVATQYPEYYKGNVYTMTGMSLRESRWFVTQQCHEQNRPLFFTWAKKNYVDWVLENGFGGQGVHNIVMFKLKFLSWRMFLRGKEDKSAFISGVRKKESVRRSNRLAYKNPIDFDNKTCMIKPIFYKNGLWLWDYIAKQNLKVSPVNDILGISGDCLCGCFAEKHEIKLIEKYYPYMFSAIKWLEKEIQRRGSKTALKHPTWGSGASLEDIEMQTQIKNWFAECEEDEGLEPSTLSIEEYCTESCSVTV</sequence>
<proteinExistence type="predicted"/>
<organism evidence="2">
    <name type="scientific">Nitrosopumilaceae spindle-shaped virus</name>
    <dbReference type="NCBI Taxonomy" id="3065433"/>
    <lineage>
        <taxon>Viruses</taxon>
    </lineage>
</organism>
<dbReference type="Gene3D" id="3.40.50.620">
    <property type="entry name" value="HUPs"/>
    <property type="match status" value="1"/>
</dbReference>
<reference evidence="2" key="2">
    <citation type="submission" date="2024-03" db="EMBL/GenBank/DDBJ databases">
        <authorList>
            <person name="Ni Y."/>
            <person name="Xu T."/>
            <person name="Yan S."/>
            <person name="Chen L."/>
            <person name="Wang Y."/>
        </authorList>
    </citation>
    <scope>NUCLEOTIDE SEQUENCE</scope>
    <source>
        <strain evidence="2">NTM1</strain>
    </source>
</reference>
<dbReference type="GO" id="GO:0003824">
    <property type="term" value="F:catalytic activity"/>
    <property type="evidence" value="ECO:0007669"/>
    <property type="project" value="InterPro"/>
</dbReference>
<dbReference type="SUPFAM" id="SSF52402">
    <property type="entry name" value="Adenine nucleotide alpha hydrolases-like"/>
    <property type="match status" value="1"/>
</dbReference>
<evidence type="ECO:0000259" key="1">
    <source>
        <dbReference type="Pfam" id="PF01507"/>
    </source>
</evidence>
<dbReference type="Pfam" id="PF01507">
    <property type="entry name" value="PAPS_reduct"/>
    <property type="match status" value="1"/>
</dbReference>
<reference evidence="2" key="1">
    <citation type="journal article" date="2024" name="Environ. Microbiol. Rep.">
        <title>Hiding in plain sight: The discovery of complete genomes of 11 hypothetical spindle-shaped viruses that putatively infect mesophilic ammonia-oxidizing archaea.</title>
        <authorList>
            <person name="Ni Y."/>
            <person name="Xu T."/>
            <person name="Yan S."/>
            <person name="Chen L."/>
            <person name="Wang Y."/>
        </authorList>
    </citation>
    <scope>NUCLEOTIDE SEQUENCE</scope>
    <source>
        <strain evidence="2">NTM1</strain>
    </source>
</reference>
<accession>A0AAT9J7D6</accession>
<dbReference type="InterPro" id="IPR002500">
    <property type="entry name" value="PAPS_reduct_dom"/>
</dbReference>
<feature type="domain" description="Phosphoadenosine phosphosulphate reductase" evidence="1">
    <location>
        <begin position="44"/>
        <end position="203"/>
    </location>
</feature>
<evidence type="ECO:0000313" key="2">
    <source>
        <dbReference type="EMBL" id="DBA51998.1"/>
    </source>
</evidence>
<name>A0AAT9J7D6_9VIRU</name>